<dbReference type="Gene3D" id="3.10.350.10">
    <property type="entry name" value="LysM domain"/>
    <property type="match status" value="1"/>
</dbReference>
<dbReference type="InterPro" id="IPR036365">
    <property type="entry name" value="PGBD-like_sf"/>
</dbReference>
<dbReference type="InterPro" id="IPR002502">
    <property type="entry name" value="Amidase_domain"/>
</dbReference>
<feature type="domain" description="LysM" evidence="3">
    <location>
        <begin position="188"/>
        <end position="235"/>
    </location>
</feature>
<dbReference type="InterPro" id="IPR002477">
    <property type="entry name" value="Peptidoglycan-bd-like"/>
</dbReference>
<gene>
    <name evidence="4" type="ORF">AS180_05205</name>
</gene>
<dbReference type="SMART" id="SM00257">
    <property type="entry name" value="LysM"/>
    <property type="match status" value="1"/>
</dbReference>
<organism evidence="4 5">
    <name type="scientific">Priestia veravalensis</name>
    <dbReference type="NCBI Taxonomy" id="1414648"/>
    <lineage>
        <taxon>Bacteria</taxon>
        <taxon>Bacillati</taxon>
        <taxon>Bacillota</taxon>
        <taxon>Bacilli</taxon>
        <taxon>Bacillales</taxon>
        <taxon>Bacillaceae</taxon>
        <taxon>Priestia</taxon>
    </lineage>
</organism>
<dbReference type="GO" id="GO:0009253">
    <property type="term" value="P:peptidoglycan catabolic process"/>
    <property type="evidence" value="ECO:0007669"/>
    <property type="project" value="InterPro"/>
</dbReference>
<dbReference type="Pfam" id="PF01471">
    <property type="entry name" value="PG_binding_1"/>
    <property type="match status" value="1"/>
</dbReference>
<dbReference type="SUPFAM" id="SSF54106">
    <property type="entry name" value="LysM domain"/>
    <property type="match status" value="1"/>
</dbReference>
<evidence type="ECO:0000313" key="5">
    <source>
        <dbReference type="Proteomes" id="UP000053681"/>
    </source>
</evidence>
<dbReference type="SUPFAM" id="SSF47090">
    <property type="entry name" value="PGBD-like"/>
    <property type="match status" value="1"/>
</dbReference>
<dbReference type="SMART" id="SM00644">
    <property type="entry name" value="Ami_2"/>
    <property type="match status" value="1"/>
</dbReference>
<name>A0A0V8JPB7_9BACI</name>
<dbReference type="InterPro" id="IPR036779">
    <property type="entry name" value="LysM_dom_sf"/>
</dbReference>
<evidence type="ECO:0000313" key="4">
    <source>
        <dbReference type="EMBL" id="KSU88899.1"/>
    </source>
</evidence>
<dbReference type="SUPFAM" id="SSF55846">
    <property type="entry name" value="N-acetylmuramoyl-L-alanine amidase-like"/>
    <property type="match status" value="1"/>
</dbReference>
<dbReference type="Pfam" id="PF01476">
    <property type="entry name" value="LysM"/>
    <property type="match status" value="1"/>
</dbReference>
<evidence type="ECO:0000259" key="3">
    <source>
        <dbReference type="PROSITE" id="PS51782"/>
    </source>
</evidence>
<dbReference type="CDD" id="cd06583">
    <property type="entry name" value="PGRP"/>
    <property type="match status" value="1"/>
</dbReference>
<dbReference type="Gene3D" id="3.40.80.10">
    <property type="entry name" value="Peptidoglycan recognition protein-like"/>
    <property type="match status" value="1"/>
</dbReference>
<reference evidence="4 5" key="1">
    <citation type="submission" date="2015-11" db="EMBL/GenBank/DDBJ databases">
        <title>Bacillus caseinolyticus sp nov.</title>
        <authorList>
            <person name="Dastager S.G."/>
            <person name="Mawlankar R."/>
        </authorList>
    </citation>
    <scope>NUCLEOTIDE SEQUENCE [LARGE SCALE GENOMIC DNA]</scope>
    <source>
        <strain evidence="4 5">SGD-V-76</strain>
    </source>
</reference>
<evidence type="ECO:0000256" key="2">
    <source>
        <dbReference type="ARBA" id="ARBA00032390"/>
    </source>
</evidence>
<accession>A0A0V8JPB7</accession>
<dbReference type="EMBL" id="LNQP01000013">
    <property type="protein sequence ID" value="KSU88899.1"/>
    <property type="molecule type" value="Genomic_DNA"/>
</dbReference>
<dbReference type="InterPro" id="IPR036366">
    <property type="entry name" value="PGBDSf"/>
</dbReference>
<evidence type="ECO:0000256" key="1">
    <source>
        <dbReference type="ARBA" id="ARBA00030881"/>
    </source>
</evidence>
<dbReference type="Gene3D" id="1.10.101.10">
    <property type="entry name" value="PGBD-like superfamily/PGBD"/>
    <property type="match status" value="1"/>
</dbReference>
<keyword evidence="5" id="KW-1185">Reference proteome</keyword>
<dbReference type="InterPro" id="IPR036505">
    <property type="entry name" value="Amidase/PGRP_sf"/>
</dbReference>
<protein>
    <recommendedName>
        <fullName evidence="2">Autolysin</fullName>
    </recommendedName>
    <alternativeName>
        <fullName evidence="1">Cell wall hydrolase</fullName>
    </alternativeName>
</protein>
<dbReference type="AlphaFoldDB" id="A0A0V8JPB7"/>
<dbReference type="Proteomes" id="UP000053681">
    <property type="component" value="Unassembled WGS sequence"/>
</dbReference>
<dbReference type="Pfam" id="PF01510">
    <property type="entry name" value="Amidase_2"/>
    <property type="match status" value="1"/>
</dbReference>
<dbReference type="RefSeq" id="WP_025906979.1">
    <property type="nucleotide sequence ID" value="NZ_KQ758633.1"/>
</dbReference>
<dbReference type="InterPro" id="IPR018392">
    <property type="entry name" value="LysM"/>
</dbReference>
<proteinExistence type="predicted"/>
<sequence>MTYKFQQLPQLVDKRGKLPSKGSYNKRANGVKSITTRVWHHSLTKLSAGGSNIVSFANFHVGTNGWPEIAYHLIIDPNTIINGKAAIYYCVDISKRSYHVGNSNTIGLGICVIGDYRTDKLSVAAIASIIDLRNALIKDGIGKYDKSHNEMPGYSWKACCVYDYNKAFKDILETIAPGANQKPSLPPDLYTIQEGDTFWSIAEKDGPAGITVNDLIAANPGVEPTKLKVGQTIKLGKAQHAYTLEPEIPKQPQSAYQYPLPSGVLKKGARGESVRQLQSALAALHFYPNKNAKNNGVDGVYGNDTADAVRRFQSVYVPRQVDGVYGANTKSKLKAVLKSKGY</sequence>
<dbReference type="PROSITE" id="PS51782">
    <property type="entry name" value="LYSM"/>
    <property type="match status" value="1"/>
</dbReference>
<comment type="caution">
    <text evidence="4">The sequence shown here is derived from an EMBL/GenBank/DDBJ whole genome shotgun (WGS) entry which is preliminary data.</text>
</comment>
<dbReference type="GO" id="GO:0008745">
    <property type="term" value="F:N-acetylmuramoyl-L-alanine amidase activity"/>
    <property type="evidence" value="ECO:0007669"/>
    <property type="project" value="InterPro"/>
</dbReference>
<dbReference type="CDD" id="cd00118">
    <property type="entry name" value="LysM"/>
    <property type="match status" value="1"/>
</dbReference>